<name>A0A5C6ZPF3_9FLAO</name>
<dbReference type="Pfam" id="PF13231">
    <property type="entry name" value="PMT_2"/>
    <property type="match status" value="1"/>
</dbReference>
<evidence type="ECO:0000256" key="5">
    <source>
        <dbReference type="ARBA" id="ARBA00022692"/>
    </source>
</evidence>
<evidence type="ECO:0000256" key="7">
    <source>
        <dbReference type="ARBA" id="ARBA00023136"/>
    </source>
</evidence>
<keyword evidence="7 8" id="KW-0472">Membrane</keyword>
<evidence type="ECO:0000256" key="2">
    <source>
        <dbReference type="ARBA" id="ARBA00022475"/>
    </source>
</evidence>
<dbReference type="PANTHER" id="PTHR33908:SF3">
    <property type="entry name" value="UNDECAPRENYL PHOSPHATE-ALPHA-4-AMINO-4-DEOXY-L-ARABINOSE ARABINOSYL TRANSFERASE"/>
    <property type="match status" value="1"/>
</dbReference>
<keyword evidence="4 10" id="KW-0808">Transferase</keyword>
<sequence length="515" mass="59879">MVNIMEARNFISAREMLTHNNWIFTTMNESARYEKPPFPTWLTAISAFLFGMESLFAYRLPAALTSILLLIIFYKLQLLLVVKKNVAFISSLILMTSFYIVFSGRDGQWDIFTHAFMMGAIYFIILTLNSDVKKYRYAIIAGLFFGASLLSKGPVSLYALFIPYLISYSLTYKFRNLKLNWKPMLLFLIIGISTGISWTLYVHHYDAEAFAAVAELESSRWLNYNVRPFWYYWSFFTQSGIWTIPAFVSLFYWYLKPRVSNLKAYKFYILWTIFSVVLLSIIPEKKSRYLLPVLIPLAMTTGFYVEYIIKNFGRRLSKIERFPVYLNFIVLTIIAIAAPFVLYYFFGTAIWEKSFYFLLVSSTLVLVGIGFVFGLLRKRAKLLFGLQFLMILVILNFGFPLLELISPHRNEPNIASLIKYEEAKKIQIYEVSGIIPELIFEYGKPMPVLNSEGDLPAEAKTKKIGILVHQNGNPEWKENFRSYNFQLIDTLDLNPTMAKGENSRLIREFYVLTKK</sequence>
<dbReference type="AlphaFoldDB" id="A0A5C6ZPF3"/>
<feature type="transmembrane region" description="Helical" evidence="8">
    <location>
        <begin position="383"/>
        <end position="402"/>
    </location>
</feature>
<feature type="transmembrane region" description="Helical" evidence="8">
    <location>
        <begin position="267"/>
        <end position="283"/>
    </location>
</feature>
<dbReference type="Proteomes" id="UP000321367">
    <property type="component" value="Unassembled WGS sequence"/>
</dbReference>
<accession>A0A5C6ZPF3</accession>
<evidence type="ECO:0000256" key="4">
    <source>
        <dbReference type="ARBA" id="ARBA00022679"/>
    </source>
</evidence>
<feature type="transmembrane region" description="Helical" evidence="8">
    <location>
        <begin position="111"/>
        <end position="128"/>
    </location>
</feature>
<dbReference type="PANTHER" id="PTHR33908">
    <property type="entry name" value="MANNOSYLTRANSFERASE YKCB-RELATED"/>
    <property type="match status" value="1"/>
</dbReference>
<dbReference type="GO" id="GO:0010041">
    <property type="term" value="P:response to iron(III) ion"/>
    <property type="evidence" value="ECO:0007669"/>
    <property type="project" value="TreeGrafter"/>
</dbReference>
<dbReference type="GO" id="GO:0016763">
    <property type="term" value="F:pentosyltransferase activity"/>
    <property type="evidence" value="ECO:0007669"/>
    <property type="project" value="TreeGrafter"/>
</dbReference>
<keyword evidence="6 8" id="KW-1133">Transmembrane helix</keyword>
<dbReference type="OrthoDB" id="8353433at2"/>
<organism evidence="10 11">
    <name type="scientific">Gillisia hiemivivida</name>
    <dbReference type="NCBI Taxonomy" id="291190"/>
    <lineage>
        <taxon>Bacteria</taxon>
        <taxon>Pseudomonadati</taxon>
        <taxon>Bacteroidota</taxon>
        <taxon>Flavobacteriia</taxon>
        <taxon>Flavobacteriales</taxon>
        <taxon>Flavobacteriaceae</taxon>
        <taxon>Gillisia</taxon>
    </lineage>
</organism>
<dbReference type="EMBL" id="VORY01000020">
    <property type="protein sequence ID" value="TXD92536.1"/>
    <property type="molecule type" value="Genomic_DNA"/>
</dbReference>
<keyword evidence="2" id="KW-1003">Cell membrane</keyword>
<dbReference type="GO" id="GO:0005886">
    <property type="term" value="C:plasma membrane"/>
    <property type="evidence" value="ECO:0007669"/>
    <property type="project" value="UniProtKB-SubCell"/>
</dbReference>
<comment type="subcellular location">
    <subcellularLocation>
        <location evidence="1">Cell membrane</location>
        <topology evidence="1">Multi-pass membrane protein</topology>
    </subcellularLocation>
</comment>
<keyword evidence="11" id="KW-1185">Reference proteome</keyword>
<feature type="transmembrane region" description="Helical" evidence="8">
    <location>
        <begin position="184"/>
        <end position="201"/>
    </location>
</feature>
<evidence type="ECO:0000256" key="6">
    <source>
        <dbReference type="ARBA" id="ARBA00022989"/>
    </source>
</evidence>
<feature type="domain" description="Glycosyltransferase RgtA/B/C/D-like" evidence="9">
    <location>
        <begin position="35"/>
        <end position="198"/>
    </location>
</feature>
<feature type="transmembrane region" description="Helical" evidence="8">
    <location>
        <begin position="230"/>
        <end position="255"/>
    </location>
</feature>
<feature type="transmembrane region" description="Helical" evidence="8">
    <location>
        <begin position="86"/>
        <end position="105"/>
    </location>
</feature>
<evidence type="ECO:0000259" key="9">
    <source>
        <dbReference type="Pfam" id="PF13231"/>
    </source>
</evidence>
<evidence type="ECO:0000256" key="8">
    <source>
        <dbReference type="SAM" id="Phobius"/>
    </source>
</evidence>
<protein>
    <submittedName>
        <fullName evidence="10">Phospholipid carrier-dependent glycosyltransferase</fullName>
    </submittedName>
</protein>
<dbReference type="GO" id="GO:0009103">
    <property type="term" value="P:lipopolysaccharide biosynthetic process"/>
    <property type="evidence" value="ECO:0007669"/>
    <property type="project" value="UniProtKB-ARBA"/>
</dbReference>
<keyword evidence="5 8" id="KW-0812">Transmembrane</keyword>
<reference evidence="10 11" key="1">
    <citation type="submission" date="2019-08" db="EMBL/GenBank/DDBJ databases">
        <title>Genome sequence of Gillisia hiemivivida IC154 (type strain).</title>
        <authorList>
            <person name="Bowman J.P."/>
        </authorList>
    </citation>
    <scope>NUCLEOTIDE SEQUENCE [LARGE SCALE GENOMIC DNA]</scope>
    <source>
        <strain evidence="10 11">IC154</strain>
    </source>
</reference>
<evidence type="ECO:0000256" key="3">
    <source>
        <dbReference type="ARBA" id="ARBA00022676"/>
    </source>
</evidence>
<feature type="transmembrane region" description="Helical" evidence="8">
    <location>
        <begin position="322"/>
        <end position="343"/>
    </location>
</feature>
<proteinExistence type="predicted"/>
<feature type="transmembrane region" description="Helical" evidence="8">
    <location>
        <begin position="56"/>
        <end position="74"/>
    </location>
</feature>
<evidence type="ECO:0000256" key="1">
    <source>
        <dbReference type="ARBA" id="ARBA00004651"/>
    </source>
</evidence>
<feature type="transmembrane region" description="Helical" evidence="8">
    <location>
        <begin position="289"/>
        <end position="310"/>
    </location>
</feature>
<dbReference type="InterPro" id="IPR050297">
    <property type="entry name" value="LipidA_mod_glycosyltrf_83"/>
</dbReference>
<evidence type="ECO:0000313" key="11">
    <source>
        <dbReference type="Proteomes" id="UP000321367"/>
    </source>
</evidence>
<feature type="transmembrane region" description="Helical" evidence="8">
    <location>
        <begin position="355"/>
        <end position="376"/>
    </location>
</feature>
<evidence type="ECO:0000313" key="10">
    <source>
        <dbReference type="EMBL" id="TXD92536.1"/>
    </source>
</evidence>
<dbReference type="InterPro" id="IPR038731">
    <property type="entry name" value="RgtA/B/C-like"/>
</dbReference>
<keyword evidence="3" id="KW-0328">Glycosyltransferase</keyword>
<gene>
    <name evidence="10" type="ORF">ES724_13420</name>
</gene>
<comment type="caution">
    <text evidence="10">The sequence shown here is derived from an EMBL/GenBank/DDBJ whole genome shotgun (WGS) entry which is preliminary data.</text>
</comment>